<name>A0A2A9PH25_OPHUN</name>
<reference evidence="1 2" key="1">
    <citation type="journal article" date="2015" name="BMC Genomics">
        <title>Gene expression during zombie ant biting behavior reflects the complexity underlying fungal parasitic behavioral manipulation.</title>
        <authorList>
            <person name="de Bekker C."/>
            <person name="Ohm R.A."/>
            <person name="Loreto R.G."/>
            <person name="Sebastian A."/>
            <person name="Albert I."/>
            <person name="Merrow M."/>
            <person name="Brachmann A."/>
            <person name="Hughes D.P."/>
        </authorList>
    </citation>
    <scope>NUCLEOTIDE SEQUENCE [LARGE SCALE GENOMIC DNA]</scope>
    <source>
        <strain evidence="1 2">SC16a</strain>
    </source>
</reference>
<evidence type="ECO:0000313" key="2">
    <source>
        <dbReference type="Proteomes" id="UP000037136"/>
    </source>
</evidence>
<organism evidence="1 2">
    <name type="scientific">Ophiocordyceps unilateralis</name>
    <name type="common">Zombie-ant fungus</name>
    <name type="synonym">Torrubia unilateralis</name>
    <dbReference type="NCBI Taxonomy" id="268505"/>
    <lineage>
        <taxon>Eukaryota</taxon>
        <taxon>Fungi</taxon>
        <taxon>Dikarya</taxon>
        <taxon>Ascomycota</taxon>
        <taxon>Pezizomycotina</taxon>
        <taxon>Sordariomycetes</taxon>
        <taxon>Hypocreomycetidae</taxon>
        <taxon>Hypocreales</taxon>
        <taxon>Ophiocordycipitaceae</taxon>
        <taxon>Ophiocordyceps</taxon>
    </lineage>
</organism>
<protein>
    <submittedName>
        <fullName evidence="1">Uncharacterized protein</fullName>
    </submittedName>
</protein>
<keyword evidence="2" id="KW-1185">Reference proteome</keyword>
<sequence length="101" mass="12320">MAEENVPYFDFDWMHRSLRESTAALDDLCRYLMAINWEIDEKIRSMPNVSLRRATRLMQSSVNFLTDIRERTDFIRTLQPLLEQFRRTHARAERDLRKMWP</sequence>
<dbReference type="Proteomes" id="UP000037136">
    <property type="component" value="Unassembled WGS sequence"/>
</dbReference>
<accession>A0A2A9PH25</accession>
<evidence type="ECO:0000313" key="1">
    <source>
        <dbReference type="EMBL" id="PFH60321.1"/>
    </source>
</evidence>
<dbReference type="AlphaFoldDB" id="A0A2A9PH25"/>
<comment type="caution">
    <text evidence="1">The sequence shown here is derived from an EMBL/GenBank/DDBJ whole genome shotgun (WGS) entry which is preliminary data.</text>
</comment>
<proteinExistence type="predicted"/>
<gene>
    <name evidence="1" type="ORF">XA68_11132</name>
</gene>
<reference evidence="1 2" key="2">
    <citation type="journal article" date="2017" name="Sci. Rep.">
        <title>Ant-infecting Ophiocordyceps genomes reveal a high diversity of potential behavioral manipulation genes and a possible major role for enterotoxins.</title>
        <authorList>
            <person name="de Bekker C."/>
            <person name="Ohm R.A."/>
            <person name="Evans H.C."/>
            <person name="Brachmann A."/>
            <person name="Hughes D.P."/>
        </authorList>
    </citation>
    <scope>NUCLEOTIDE SEQUENCE [LARGE SCALE GENOMIC DNA]</scope>
    <source>
        <strain evidence="1 2">SC16a</strain>
    </source>
</reference>
<dbReference type="EMBL" id="LAZP02000136">
    <property type="protein sequence ID" value="PFH60321.1"/>
    <property type="molecule type" value="Genomic_DNA"/>
</dbReference>